<protein>
    <submittedName>
        <fullName evidence="2">Uncharacterized protein</fullName>
    </submittedName>
</protein>
<sequence>MYQAEAIAYAISPSNSPDAEFEDDEAHEAVDSRLGGKWRDELIEKYVPPVSRAKVMGHCRVCGGEIHLCESFRYTGWTRKVLCSDGKVRTTGMLCRRHWWEG</sequence>
<accession>A0A6M3L175</accession>
<dbReference type="AlphaFoldDB" id="A0A6M3L175"/>
<dbReference type="EMBL" id="MT142771">
    <property type="protein sequence ID" value="QJA88327.1"/>
    <property type="molecule type" value="Genomic_DNA"/>
</dbReference>
<reference evidence="2" key="1">
    <citation type="submission" date="2020-03" db="EMBL/GenBank/DDBJ databases">
        <title>The deep terrestrial virosphere.</title>
        <authorList>
            <person name="Holmfeldt K."/>
            <person name="Nilsson E."/>
            <person name="Simone D."/>
            <person name="Lopez-Fernandez M."/>
            <person name="Wu X."/>
            <person name="de Brujin I."/>
            <person name="Lundin D."/>
            <person name="Andersson A."/>
            <person name="Bertilsson S."/>
            <person name="Dopson M."/>
        </authorList>
    </citation>
    <scope>NUCLEOTIDE SEQUENCE</scope>
    <source>
        <strain evidence="1">MM415A01257</strain>
        <strain evidence="2">MM415B02780</strain>
    </source>
</reference>
<evidence type="ECO:0000313" key="1">
    <source>
        <dbReference type="EMBL" id="QJA77604.1"/>
    </source>
</evidence>
<organism evidence="2">
    <name type="scientific">viral metagenome</name>
    <dbReference type="NCBI Taxonomy" id="1070528"/>
    <lineage>
        <taxon>unclassified sequences</taxon>
        <taxon>metagenomes</taxon>
        <taxon>organismal metagenomes</taxon>
    </lineage>
</organism>
<evidence type="ECO:0000313" key="2">
    <source>
        <dbReference type="EMBL" id="QJA88327.1"/>
    </source>
</evidence>
<gene>
    <name evidence="1" type="ORF">MM415A01257_0003</name>
    <name evidence="2" type="ORF">MM415B02780_0003</name>
</gene>
<name>A0A6M3L175_9ZZZZ</name>
<dbReference type="EMBL" id="MT142292">
    <property type="protein sequence ID" value="QJA77604.1"/>
    <property type="molecule type" value="Genomic_DNA"/>
</dbReference>
<proteinExistence type="predicted"/>